<comment type="similarity">
    <text evidence="3 15">Belongs to the geminiviridae capsid protein family.</text>
</comment>
<evidence type="ECO:0000256" key="15">
    <source>
        <dbReference type="RuleBase" id="RU363025"/>
    </source>
</evidence>
<dbReference type="InterPro" id="IPR000263">
    <property type="entry name" value="GV_A/BR1_coat"/>
</dbReference>
<dbReference type="Pfam" id="PF00844">
    <property type="entry name" value="Gemini_coat"/>
    <property type="match status" value="1"/>
</dbReference>
<keyword evidence="10 15" id="KW-0238">DNA-binding</keyword>
<keyword evidence="5 15" id="KW-1140">T=1 icosahedral capsid protein</keyword>
<evidence type="ECO:0000256" key="10">
    <source>
        <dbReference type="ARBA" id="ARBA00023125"/>
    </source>
</evidence>
<keyword evidence="7 15" id="KW-0167">Capsid protein</keyword>
<keyword evidence="11 15" id="KW-1160">Virus entry into host cell</keyword>
<organism evidence="17">
    <name type="scientific">Rice latent virus 2</name>
    <dbReference type="NCBI Taxonomy" id="2012857"/>
    <lineage>
        <taxon>Viruses</taxon>
        <taxon>Monodnaviria</taxon>
        <taxon>Shotokuvirae</taxon>
        <taxon>Cressdnaviricota</taxon>
        <taxon>Repensiviricetes</taxon>
        <taxon>Geplafuvirales</taxon>
        <taxon>Geminiviridae</taxon>
        <taxon>Mastrevirus</taxon>
        <taxon>Mastrevirus oryzasecundi</taxon>
    </lineage>
</organism>
<evidence type="ECO:0000256" key="5">
    <source>
        <dbReference type="ARBA" id="ARBA00022431"/>
    </source>
</evidence>
<keyword evidence="6 15" id="KW-1163">Viral penetration into host nucleus</keyword>
<evidence type="ECO:0000256" key="1">
    <source>
        <dbReference type="ARBA" id="ARBA00004147"/>
    </source>
</evidence>
<evidence type="ECO:0000256" key="3">
    <source>
        <dbReference type="ARBA" id="ARBA00005468"/>
    </source>
</evidence>
<dbReference type="RefSeq" id="YP_009551799.1">
    <property type="nucleotide sequence ID" value="NC_040537.1"/>
</dbReference>
<evidence type="ECO:0000256" key="4">
    <source>
        <dbReference type="ARBA" id="ARBA00018091"/>
    </source>
</evidence>
<keyword evidence="18" id="KW-1185">Reference proteome</keyword>
<keyword evidence="9 15" id="KW-0946">Virion</keyword>
<keyword evidence="8 15" id="KW-1048">Host nucleus</keyword>
<dbReference type="GO" id="GO:0075732">
    <property type="term" value="P:viral penetration into host nucleus"/>
    <property type="evidence" value="ECO:0007669"/>
    <property type="project" value="UniProtKB-KW"/>
</dbReference>
<dbReference type="KEGG" id="vg:41700889"/>
<evidence type="ECO:0000256" key="13">
    <source>
        <dbReference type="ARBA" id="ARBA00031336"/>
    </source>
</evidence>
<dbReference type="GO" id="GO:0046718">
    <property type="term" value="P:symbiont entry into host cell"/>
    <property type="evidence" value="ECO:0007669"/>
    <property type="project" value="UniProtKB-KW"/>
</dbReference>
<evidence type="ECO:0000256" key="6">
    <source>
        <dbReference type="ARBA" id="ARBA00022524"/>
    </source>
</evidence>
<dbReference type="Gene3D" id="2.60.120.20">
    <property type="match status" value="1"/>
</dbReference>
<evidence type="ECO:0000256" key="9">
    <source>
        <dbReference type="ARBA" id="ARBA00022844"/>
    </source>
</evidence>
<dbReference type="GO" id="GO:0003677">
    <property type="term" value="F:DNA binding"/>
    <property type="evidence" value="ECO:0007669"/>
    <property type="project" value="UniProtKB-KW"/>
</dbReference>
<comment type="subunit">
    <text evidence="14 15">Homomultimer. Interacts with the movement protein. Binds to single-stranded and double-stranded viral DNA.</text>
</comment>
<evidence type="ECO:0000256" key="8">
    <source>
        <dbReference type="ARBA" id="ARBA00022562"/>
    </source>
</evidence>
<evidence type="ECO:0000313" key="17">
    <source>
        <dbReference type="EMBL" id="ASA49173.1"/>
    </source>
</evidence>
<comment type="function">
    <text evidence="15">Binds the genomic viral ssDNA and shuttles it into and out of the cell nucleus.</text>
</comment>
<protein>
    <recommendedName>
        <fullName evidence="4 15">Capsid protein</fullName>
    </recommendedName>
    <alternativeName>
        <fullName evidence="13 15">Coat protein</fullName>
    </alternativeName>
</protein>
<name>A0A2D0WZE0_9GEMI</name>
<dbReference type="EMBL" id="KY962381">
    <property type="protein sequence ID" value="ASA49173.1"/>
    <property type="molecule type" value="Genomic_DNA"/>
</dbReference>
<reference evidence="17" key="1">
    <citation type="journal article" date="2017" name="Virus Res.">
        <title>Novel mastreviruses identified in Australian wild rice.</title>
        <authorList>
            <person name="Kraberger S."/>
            <person name="Geering A.D.W."/>
            <person name="Walters M."/>
            <person name="Martin D.P."/>
            <person name="Varsani A."/>
        </authorList>
    </citation>
    <scope>NUCLEOTIDE SEQUENCE [LARGE SCALE GENOMIC DNA]</scope>
    <source>
        <strain evidence="17">AU-NA24-2015</strain>
    </source>
</reference>
<dbReference type="InterPro" id="IPR000143">
    <property type="entry name" value="Gemcoat_MSV"/>
</dbReference>
<evidence type="ECO:0000256" key="12">
    <source>
        <dbReference type="ARBA" id="ARBA00025657"/>
    </source>
</evidence>
<dbReference type="GO" id="GO:0039615">
    <property type="term" value="C:T=1 icosahedral viral capsid"/>
    <property type="evidence" value="ECO:0007669"/>
    <property type="project" value="UniProtKB-KW"/>
</dbReference>
<dbReference type="PRINTS" id="PR00226">
    <property type="entry name" value="GEMCOATMSV"/>
</dbReference>
<dbReference type="GeneID" id="41700889"/>
<evidence type="ECO:0000256" key="11">
    <source>
        <dbReference type="ARBA" id="ARBA00023296"/>
    </source>
</evidence>
<sequence>MPARTGSARRKRKDDWAWDSATRRRVRPRTSYVPRGGPRVRRPSLQYVNPGLLGSTAVHVADTNGEVRIITGYSRGSDEQSRHTNETITYKLSLDLYVTVDTECQKYVGKGVAVAWLVYDAQPTGEMPAASTIFPHVADMATAPCTWKVGREVCHRFVVKRRWVITLETNGRVAGTVFQGANGVPPCNRTVYFHKFCKRLGVRTEWKNTSGGSIGDIKTGAPVHSVRGREPD</sequence>
<evidence type="ECO:0000256" key="7">
    <source>
        <dbReference type="ARBA" id="ARBA00022561"/>
    </source>
</evidence>
<dbReference type="InterPro" id="IPR029053">
    <property type="entry name" value="Viral_coat"/>
</dbReference>
<dbReference type="GO" id="GO:0042025">
    <property type="term" value="C:host cell nucleus"/>
    <property type="evidence" value="ECO:0007669"/>
    <property type="project" value="UniProtKB-SubCell"/>
</dbReference>
<feature type="region of interest" description="Disordered" evidence="16">
    <location>
        <begin position="211"/>
        <end position="232"/>
    </location>
</feature>
<dbReference type="GO" id="GO:0043657">
    <property type="term" value="C:host cell"/>
    <property type="evidence" value="ECO:0007669"/>
    <property type="project" value="GOC"/>
</dbReference>
<accession>A0A2D0WZE0</accession>
<proteinExistence type="inferred from homology"/>
<evidence type="ECO:0000256" key="14">
    <source>
        <dbReference type="ARBA" id="ARBA00046791"/>
    </source>
</evidence>
<comment type="function">
    <text evidence="12">Encapsidates the viral genome into characteristic twinned ('geminate') particles. Binds the genomic viral ssDNA and shuttles it into and out of the cell nucleus. Plays a role in protection of the genome from degradation, virus acquisition and transmission by insect vectors, infectivity, and systemic movement. The CP of monopartite geminiviruses is absolutely essential for virus movement.</text>
</comment>
<evidence type="ECO:0000313" key="18">
    <source>
        <dbReference type="Proteomes" id="UP000289407"/>
    </source>
</evidence>
<dbReference type="PRINTS" id="PR00223">
    <property type="entry name" value="GEMCOATARBR1"/>
</dbReference>
<evidence type="ECO:0000256" key="16">
    <source>
        <dbReference type="SAM" id="MobiDB-lite"/>
    </source>
</evidence>
<comment type="function">
    <text evidence="15">Encapsidates the viral genome into characteristic twinned ('geminate') particles. Plays a role in protection of the genome from degradation, virus acquisition and transmission by insect vectors, infectivity, and systemic movement. The CP of monopartite geminiviruses is absolutely essential for virus movement.</text>
</comment>
<comment type="subcellular location">
    <subcellularLocation>
        <location evidence="1 15">Host nucleus</location>
    </subcellularLocation>
    <subcellularLocation>
        <location evidence="2 15">Virion</location>
    </subcellularLocation>
</comment>
<evidence type="ECO:0000256" key="2">
    <source>
        <dbReference type="ARBA" id="ARBA00004328"/>
    </source>
</evidence>
<feature type="region of interest" description="Disordered" evidence="16">
    <location>
        <begin position="21"/>
        <end position="41"/>
    </location>
</feature>
<dbReference type="OrthoDB" id="17486at10239"/>
<dbReference type="Proteomes" id="UP000289407">
    <property type="component" value="Segment"/>
</dbReference>
<dbReference type="GO" id="GO:0005198">
    <property type="term" value="F:structural molecule activity"/>
    <property type="evidence" value="ECO:0007669"/>
    <property type="project" value="InterPro"/>
</dbReference>